<dbReference type="Gene3D" id="2.40.160.10">
    <property type="entry name" value="Porin"/>
    <property type="match status" value="1"/>
</dbReference>
<comment type="subcellular location">
    <subcellularLocation>
        <location evidence="1">Mitochondrion outer membrane</location>
        <topology evidence="1">Multi-pass membrane protein</topology>
    </subcellularLocation>
</comment>
<evidence type="ECO:0000256" key="1">
    <source>
        <dbReference type="ARBA" id="ARBA00004374"/>
    </source>
</evidence>
<dbReference type="PANTHER" id="PTHR10802">
    <property type="entry name" value="MITOCHONDRIAL IMPORT RECEPTOR SUBUNIT TOM40"/>
    <property type="match status" value="1"/>
</dbReference>
<dbReference type="Pfam" id="PF01459">
    <property type="entry name" value="Porin_3"/>
    <property type="match status" value="1"/>
</dbReference>
<keyword evidence="3" id="KW-0813">Transport</keyword>
<dbReference type="GO" id="GO:0008320">
    <property type="term" value="F:protein transmembrane transporter activity"/>
    <property type="evidence" value="ECO:0007669"/>
    <property type="project" value="InterPro"/>
</dbReference>
<evidence type="ECO:0000256" key="2">
    <source>
        <dbReference type="ARBA" id="ARBA00010510"/>
    </source>
</evidence>
<evidence type="ECO:0000256" key="5">
    <source>
        <dbReference type="ARBA" id="ARBA00022692"/>
    </source>
</evidence>
<name>A0A8D8D016_CULPI</name>
<keyword evidence="4" id="KW-1134">Transmembrane beta strand</keyword>
<sequence length="366" mass="40889">MIKILHVTQPMVAPHHPSNHRPKASVSKMPKKPSSSCREDSPPVDEPCLPSQHRTERLIFPKPLITVEGIARAPLNPGDFASLHQRTYELRPEWFEGFQLNASKTLAVHRIVRASWNLSHVTPTGFRVGAQLQRRCSDSVLKTPLVAFDVNPGTLSSNVSLLYRPVASVCCEINVQVPPRGGSGTEDQGPVIDKASLQHTGSSTTTTLRCYRPGRDSCRLTLDHLMSYNDRLAIGGELLYEWYRNTSNAQIALAARYNHERHSFAATGSREAFDLSYWRRVNGRLQIGSSLACSNREGKAIGTIYYRLEHPDCTVRGLFDSDWSIGFTYQRKLSQMPIVAGLSLLFCIPKNTFQSGFKIDLDSNLQ</sequence>
<dbReference type="GO" id="GO:0005741">
    <property type="term" value="C:mitochondrial outer membrane"/>
    <property type="evidence" value="ECO:0007669"/>
    <property type="project" value="UniProtKB-SubCell"/>
</dbReference>
<evidence type="ECO:0000256" key="10">
    <source>
        <dbReference type="SAM" id="MobiDB-lite"/>
    </source>
</evidence>
<keyword evidence="11" id="KW-0675">Receptor</keyword>
<evidence type="ECO:0000256" key="6">
    <source>
        <dbReference type="ARBA" id="ARBA00022787"/>
    </source>
</evidence>
<organism evidence="11">
    <name type="scientific">Culex pipiens</name>
    <name type="common">House mosquito</name>
    <dbReference type="NCBI Taxonomy" id="7175"/>
    <lineage>
        <taxon>Eukaryota</taxon>
        <taxon>Metazoa</taxon>
        <taxon>Ecdysozoa</taxon>
        <taxon>Arthropoda</taxon>
        <taxon>Hexapoda</taxon>
        <taxon>Insecta</taxon>
        <taxon>Pterygota</taxon>
        <taxon>Neoptera</taxon>
        <taxon>Endopterygota</taxon>
        <taxon>Diptera</taxon>
        <taxon>Nematocera</taxon>
        <taxon>Culicoidea</taxon>
        <taxon>Culicidae</taxon>
        <taxon>Culicinae</taxon>
        <taxon>Culicini</taxon>
        <taxon>Culex</taxon>
        <taxon>Culex</taxon>
    </lineage>
</organism>
<evidence type="ECO:0000256" key="9">
    <source>
        <dbReference type="ARBA" id="ARBA00023136"/>
    </source>
</evidence>
<dbReference type="AlphaFoldDB" id="A0A8D8D016"/>
<dbReference type="InterPro" id="IPR023614">
    <property type="entry name" value="Porin_dom_sf"/>
</dbReference>
<protein>
    <submittedName>
        <fullName evidence="11">Mitochondrial import receptor subunit TOM40 homolog 1</fullName>
    </submittedName>
</protein>
<keyword evidence="6" id="KW-1000">Mitochondrion outer membrane</keyword>
<accession>A0A8D8D016</accession>
<reference evidence="11" key="1">
    <citation type="submission" date="2021-05" db="EMBL/GenBank/DDBJ databases">
        <authorList>
            <person name="Alioto T."/>
            <person name="Alioto T."/>
            <person name="Gomez Garrido J."/>
        </authorList>
    </citation>
    <scope>NUCLEOTIDE SEQUENCE</scope>
</reference>
<keyword evidence="8" id="KW-0496">Mitochondrion</keyword>
<comment type="similarity">
    <text evidence="2">Belongs to the Tom40 family.</text>
</comment>
<evidence type="ECO:0000256" key="4">
    <source>
        <dbReference type="ARBA" id="ARBA00022452"/>
    </source>
</evidence>
<keyword evidence="5" id="KW-0812">Transmembrane</keyword>
<evidence type="ECO:0000256" key="7">
    <source>
        <dbReference type="ARBA" id="ARBA00022927"/>
    </source>
</evidence>
<proteinExistence type="inferred from homology"/>
<dbReference type="EMBL" id="HBUE01143428">
    <property type="protein sequence ID" value="CAG6501889.1"/>
    <property type="molecule type" value="Transcribed_RNA"/>
</dbReference>
<evidence type="ECO:0000313" key="11">
    <source>
        <dbReference type="EMBL" id="CAG6501889.1"/>
    </source>
</evidence>
<feature type="region of interest" description="Disordered" evidence="10">
    <location>
        <begin position="7"/>
        <end position="52"/>
    </location>
</feature>
<keyword evidence="9" id="KW-0472">Membrane</keyword>
<feature type="compositionally biased region" description="Low complexity" evidence="10">
    <location>
        <begin position="24"/>
        <end position="36"/>
    </location>
</feature>
<evidence type="ECO:0000256" key="8">
    <source>
        <dbReference type="ARBA" id="ARBA00023128"/>
    </source>
</evidence>
<dbReference type="InterPro" id="IPR037930">
    <property type="entry name" value="Tom40"/>
</dbReference>
<keyword evidence="7" id="KW-0653">Protein transport</keyword>
<evidence type="ECO:0000256" key="3">
    <source>
        <dbReference type="ARBA" id="ARBA00022448"/>
    </source>
</evidence>
<dbReference type="GO" id="GO:0030150">
    <property type="term" value="P:protein import into mitochondrial matrix"/>
    <property type="evidence" value="ECO:0007669"/>
    <property type="project" value="InterPro"/>
</dbReference>
<dbReference type="InterPro" id="IPR027246">
    <property type="entry name" value="Porin_Euk/Tom40"/>
</dbReference>